<gene>
    <name evidence="1" type="ORF">BO97DRAFT_440201</name>
</gene>
<dbReference type="VEuPathDB" id="FungiDB:BO97DRAFT_440201"/>
<evidence type="ECO:0000313" key="2">
    <source>
        <dbReference type="Proteomes" id="UP000248961"/>
    </source>
</evidence>
<dbReference type="RefSeq" id="XP_025555581.1">
    <property type="nucleotide sequence ID" value="XM_025698055.1"/>
</dbReference>
<dbReference type="EMBL" id="KZ824269">
    <property type="protein sequence ID" value="RAL16427.1"/>
    <property type="molecule type" value="Genomic_DNA"/>
</dbReference>
<evidence type="ECO:0000313" key="1">
    <source>
        <dbReference type="EMBL" id="RAL16427.1"/>
    </source>
</evidence>
<reference evidence="1 2" key="1">
    <citation type="submission" date="2018-02" db="EMBL/GenBank/DDBJ databases">
        <title>The genomes of Aspergillus section Nigri reveals drivers in fungal speciation.</title>
        <authorList>
            <consortium name="DOE Joint Genome Institute"/>
            <person name="Vesth T.C."/>
            <person name="Nybo J."/>
            <person name="Theobald S."/>
            <person name="Brandl J."/>
            <person name="Frisvad J.C."/>
            <person name="Nielsen K.F."/>
            <person name="Lyhne E.K."/>
            <person name="Kogle M.E."/>
            <person name="Kuo A."/>
            <person name="Riley R."/>
            <person name="Clum A."/>
            <person name="Nolan M."/>
            <person name="Lipzen A."/>
            <person name="Salamov A."/>
            <person name="Henrissat B."/>
            <person name="Wiebenga A."/>
            <person name="De vries R.P."/>
            <person name="Grigoriev I.V."/>
            <person name="Mortensen U.H."/>
            <person name="Andersen M.R."/>
            <person name="Baker S.E."/>
        </authorList>
    </citation>
    <scope>NUCLEOTIDE SEQUENCE [LARGE SCALE GENOMIC DNA]</scope>
    <source>
        <strain evidence="1 2">CBS 101889</strain>
    </source>
</reference>
<organism evidence="1 2">
    <name type="scientific">Aspergillus homomorphus (strain CBS 101889)</name>
    <dbReference type="NCBI Taxonomy" id="1450537"/>
    <lineage>
        <taxon>Eukaryota</taxon>
        <taxon>Fungi</taxon>
        <taxon>Dikarya</taxon>
        <taxon>Ascomycota</taxon>
        <taxon>Pezizomycotina</taxon>
        <taxon>Eurotiomycetes</taxon>
        <taxon>Eurotiomycetidae</taxon>
        <taxon>Eurotiales</taxon>
        <taxon>Aspergillaceae</taxon>
        <taxon>Aspergillus</taxon>
        <taxon>Aspergillus subgen. Circumdati</taxon>
    </lineage>
</organism>
<dbReference type="GeneID" id="37202344"/>
<keyword evidence="2" id="KW-1185">Reference proteome</keyword>
<protein>
    <submittedName>
        <fullName evidence="1">Uncharacterized protein</fullName>
    </submittedName>
</protein>
<name>A0A395I8F0_ASPHC</name>
<sequence>MSSTSVLRVARVVTLELGDLPVGKQTTDLQDAAALDELAVEPAAGNFRLPKDVQRGDNGGARRIACSVLDVQINEPDALFGAYGAEESVDRGSIGVGDVEMGTGRLSTCCPV</sequence>
<dbReference type="AlphaFoldDB" id="A0A395I8F0"/>
<dbReference type="Proteomes" id="UP000248961">
    <property type="component" value="Unassembled WGS sequence"/>
</dbReference>
<proteinExistence type="predicted"/>
<accession>A0A395I8F0</accession>